<dbReference type="EMBL" id="SOSA01000114">
    <property type="protein sequence ID" value="THC96416.1"/>
    <property type="molecule type" value="Genomic_DNA"/>
</dbReference>
<evidence type="ECO:0000256" key="1">
    <source>
        <dbReference type="SAM" id="MobiDB-lite"/>
    </source>
</evidence>
<sequence>MVGAIFGVARCLNVDTFVLYCVTGQLRLYVWPKDAESVNDKARTGRTNPGTHTYHSEETIDDESLQRQAVKRYHDFANGGARDEDARIQKVERSMRVKPMERNLLDDSE</sequence>
<dbReference type="Proteomes" id="UP000308092">
    <property type="component" value="Unassembled WGS sequence"/>
</dbReference>
<proteinExistence type="predicted"/>
<feature type="region of interest" description="Disordered" evidence="1">
    <location>
        <begin position="38"/>
        <end position="61"/>
    </location>
</feature>
<organism evidence="2 3">
    <name type="scientific">Aspergillus tanneri</name>
    <dbReference type="NCBI Taxonomy" id="1220188"/>
    <lineage>
        <taxon>Eukaryota</taxon>
        <taxon>Fungi</taxon>
        <taxon>Dikarya</taxon>
        <taxon>Ascomycota</taxon>
        <taxon>Pezizomycotina</taxon>
        <taxon>Eurotiomycetes</taxon>
        <taxon>Eurotiomycetidae</taxon>
        <taxon>Eurotiales</taxon>
        <taxon>Aspergillaceae</taxon>
        <taxon>Aspergillus</taxon>
        <taxon>Aspergillus subgen. Circumdati</taxon>
    </lineage>
</organism>
<dbReference type="AlphaFoldDB" id="A0A4S3JLG3"/>
<protein>
    <submittedName>
        <fullName evidence="2">Uncharacterized protein</fullName>
    </submittedName>
</protein>
<gene>
    <name evidence="2" type="ORF">EYZ11_004113</name>
</gene>
<evidence type="ECO:0000313" key="3">
    <source>
        <dbReference type="Proteomes" id="UP000308092"/>
    </source>
</evidence>
<evidence type="ECO:0000313" key="2">
    <source>
        <dbReference type="EMBL" id="THC96416.1"/>
    </source>
</evidence>
<dbReference type="VEuPathDB" id="FungiDB:EYZ11_004113"/>
<comment type="caution">
    <text evidence="2">The sequence shown here is derived from an EMBL/GenBank/DDBJ whole genome shotgun (WGS) entry which is preliminary data.</text>
</comment>
<keyword evidence="3" id="KW-1185">Reference proteome</keyword>
<name>A0A4S3JLG3_9EURO</name>
<reference evidence="2 3" key="1">
    <citation type="submission" date="2019-03" db="EMBL/GenBank/DDBJ databases">
        <title>The genome sequence of a newly discovered highly antifungal drug resistant Aspergillus species, Aspergillus tanneri NIH 1004.</title>
        <authorList>
            <person name="Mounaud S."/>
            <person name="Singh I."/>
            <person name="Joardar V."/>
            <person name="Pakala S."/>
            <person name="Pakala S."/>
            <person name="Venepally P."/>
            <person name="Hoover J."/>
            <person name="Nierman W."/>
            <person name="Chung J."/>
            <person name="Losada L."/>
        </authorList>
    </citation>
    <scope>NUCLEOTIDE SEQUENCE [LARGE SCALE GENOMIC DNA]</scope>
    <source>
        <strain evidence="2 3">NIH1004</strain>
    </source>
</reference>
<accession>A0A4S3JLG3</accession>